<proteinExistence type="predicted"/>
<accession>A0A6J4UVE3</accession>
<reference evidence="1" key="1">
    <citation type="submission" date="2020-02" db="EMBL/GenBank/DDBJ databases">
        <authorList>
            <person name="Meier V. D."/>
        </authorList>
    </citation>
    <scope>NUCLEOTIDE SEQUENCE</scope>
    <source>
        <strain evidence="1">AVDCRST_MAG86</strain>
    </source>
</reference>
<name>A0A6J4UVE3_9DEIN</name>
<gene>
    <name evidence="1" type="ORF">AVDCRST_MAG86-618</name>
</gene>
<organism evidence="1">
    <name type="scientific">uncultured Truepera sp</name>
    <dbReference type="NCBI Taxonomy" id="543023"/>
    <lineage>
        <taxon>Bacteria</taxon>
        <taxon>Thermotogati</taxon>
        <taxon>Deinococcota</taxon>
        <taxon>Deinococci</taxon>
        <taxon>Trueperales</taxon>
        <taxon>Trueperaceae</taxon>
        <taxon>Truepera</taxon>
        <taxon>environmental samples</taxon>
    </lineage>
</organism>
<protein>
    <submittedName>
        <fullName evidence="1">Uncharacterized protein</fullName>
    </submittedName>
</protein>
<dbReference type="EMBL" id="CADCWP010000042">
    <property type="protein sequence ID" value="CAA9560990.1"/>
    <property type="molecule type" value="Genomic_DNA"/>
</dbReference>
<evidence type="ECO:0000313" key="1">
    <source>
        <dbReference type="EMBL" id="CAA9560990.1"/>
    </source>
</evidence>
<dbReference type="AlphaFoldDB" id="A0A6J4UVE3"/>
<sequence length="39" mass="4210">RAFCCPGAATPLSLSSSRQCSKPFIYSALFVSTQTLEKL</sequence>
<feature type="non-terminal residue" evidence="1">
    <location>
        <position position="39"/>
    </location>
</feature>
<feature type="non-terminal residue" evidence="1">
    <location>
        <position position="1"/>
    </location>
</feature>